<gene>
    <name evidence="2" type="ORF">G6011_08897</name>
</gene>
<evidence type="ECO:0000313" key="3">
    <source>
        <dbReference type="Proteomes" id="UP001199106"/>
    </source>
</evidence>
<sequence>MVYYHANGRVVQAHEDYLEQQAQKEANDETKLYIDQIDVCKLKEVTPSTAEVQIIVDAQAYRTLYCERAGDHCEDLESFRQAKPYPILETVDRNTLRTCSTFAHEYFTYNPEENELHLPVCYPRQHHAGRGHEPIAAFDNTFNTRRNGKRLAYPIDHQMAFIRPKEIEEYIVPWLKRVQRQFKGEGKRTGEMTKLARYLVSRSDPPIAMELPDALVDKLHLYNAMIQLGLPKFVQLPLVDKLVLQMYQTSLHACHLDTLEHTIGRFYSKGVAVLDPVLNHFIGTYSSRSLRDRTEPEPSGRNAKSADHTNAAGEKSTKEIPEELSTESEAGQAANEEKLDSTPERMAKRQTDPELDSWRKRRKYLDFVDHSAGRADCPCDTYILPPELPVLGHSIRHWSGVRHNQSTAAAHTGFPLNIGKYKKFIRRNSTDAIDVEDCYEEDTNRLAGWAEYLRYGPGIKP</sequence>
<organism evidence="2 3">
    <name type="scientific">Alternaria panax</name>
    <dbReference type="NCBI Taxonomy" id="48097"/>
    <lineage>
        <taxon>Eukaryota</taxon>
        <taxon>Fungi</taxon>
        <taxon>Dikarya</taxon>
        <taxon>Ascomycota</taxon>
        <taxon>Pezizomycotina</taxon>
        <taxon>Dothideomycetes</taxon>
        <taxon>Pleosporomycetidae</taxon>
        <taxon>Pleosporales</taxon>
        <taxon>Pleosporineae</taxon>
        <taxon>Pleosporaceae</taxon>
        <taxon>Alternaria</taxon>
        <taxon>Alternaria sect. Panax</taxon>
    </lineage>
</organism>
<dbReference type="EMBL" id="JAANER010000004">
    <property type="protein sequence ID" value="KAG9190809.1"/>
    <property type="molecule type" value="Genomic_DNA"/>
</dbReference>
<evidence type="ECO:0000313" key="2">
    <source>
        <dbReference type="EMBL" id="KAG9190809.1"/>
    </source>
</evidence>
<feature type="compositionally biased region" description="Basic and acidic residues" evidence="1">
    <location>
        <begin position="289"/>
        <end position="298"/>
    </location>
</feature>
<dbReference type="Proteomes" id="UP001199106">
    <property type="component" value="Unassembled WGS sequence"/>
</dbReference>
<proteinExistence type="predicted"/>
<accession>A0AAD4NP23</accession>
<feature type="region of interest" description="Disordered" evidence="1">
    <location>
        <begin position="288"/>
        <end position="355"/>
    </location>
</feature>
<reference evidence="2" key="1">
    <citation type="submission" date="2021-07" db="EMBL/GenBank/DDBJ databases">
        <title>Genome Resource of American Ginseng Black Spot Pathogen Alternaria panax.</title>
        <authorList>
            <person name="Qiu C."/>
            <person name="Wang W."/>
            <person name="Liu Z."/>
        </authorList>
    </citation>
    <scope>NUCLEOTIDE SEQUENCE</scope>
    <source>
        <strain evidence="2">BNCC115425</strain>
    </source>
</reference>
<evidence type="ECO:0000256" key="1">
    <source>
        <dbReference type="SAM" id="MobiDB-lite"/>
    </source>
</evidence>
<keyword evidence="3" id="KW-1185">Reference proteome</keyword>
<dbReference type="AlphaFoldDB" id="A0AAD4NP23"/>
<name>A0AAD4NP23_9PLEO</name>
<protein>
    <submittedName>
        <fullName evidence="2">Uncharacterized protein</fullName>
    </submittedName>
</protein>
<feature type="compositionally biased region" description="Basic and acidic residues" evidence="1">
    <location>
        <begin position="335"/>
        <end position="355"/>
    </location>
</feature>
<comment type="caution">
    <text evidence="2">The sequence shown here is derived from an EMBL/GenBank/DDBJ whole genome shotgun (WGS) entry which is preliminary data.</text>
</comment>